<reference evidence="2 3" key="1">
    <citation type="submission" date="2011-07" db="EMBL/GenBank/DDBJ databases">
        <authorList>
            <person name="Coyne R."/>
            <person name="Brami D."/>
            <person name="Johnson J."/>
            <person name="Hostetler J."/>
            <person name="Hannick L."/>
            <person name="Clark T."/>
            <person name="Cassidy-Hanley D."/>
            <person name="Inman J."/>
        </authorList>
    </citation>
    <scope>NUCLEOTIDE SEQUENCE [LARGE SCALE GENOMIC DNA]</scope>
    <source>
        <strain evidence="2 3">G5</strain>
    </source>
</reference>
<sequence>MKDKNQTQNDRNFQINGKQIVFKLYKIYKQFNENKEKQIISKSKRTMWTKGGTEFMNGVILKIQQSYGCQQNLFKKNLYIINNNILIYTCGKHIIQYHMQQQKQTIIIKSIEDEQVVAMNYYYNIQREKLKIACGLQSTQDKYSQIKIYKQKQQKNECKILLHSHIELNQIIQDISFILKGKYLVSTTKSQQKDNICYVNIWNLKTQTCLSFQKLQENLNFIVCPNQKYNEFLLINNKLIQFWQYQFEEQTLTNSDFEPIFLEENEYIIEVEYLVDSSYLAVITTRNTLYIFQNNNYIQKIDLQQQEDIQCKCICVKMYKFNQDTYQLIFHQQINFEKKDQNDFHMLAIQQIHCNFLENQIAFSYLYKEKNIHSQNDIQFILNQPNEQNRFNIKIGFGVCDLNLINDNQFYLKENAIHYVFPLGTFKGRILDLAVCPTKNAVFGICEDKQIKIWSFQKYLNSFVCTFSHFFSQQPYSISTDPFYIQLAVSFKEEIRIFIILENEFRHIISYPLKQCYCVRYSNGGNYLAASNQANINIYNPYNFQLLFTLHGNYGQIKRIEWLQNDTILQTTCVLNSLKLWNILNQQKIIDYYEKSGSKYTALNYDQYYDLLIKCTKDKKVKLCKDRGLTQIYELEIQPLNFIYCNILRSLNVIVFGTTQGSIRIYLWPFDINLKAQEFLEIAVHQEEVTSIEICRNYEFLFSGSKDGSLYFLKMKQYMYGQEINIMKEKRIKRIQKLNNQFQNNIENNSFVSLKREESQDKKNQENVLFEESNDEFDLFLLNQLCLQSEQIVIQAKDKVKELYFKLNSNLNDIEDEKGKREKATEIEMEKIQKEYQKMKQQQEEKLENLKLFWDQKIQKIKNKIAEQQKFFEQQSEEQEEYYSSILIQYYQEDNRISDIIKQEQEKSQIQIEDKEKSYLILQNKQKEKYQEKINQQENEYSNLLVNIKMSQKQFEEVQRQEKQEFQEYLQLLNKKLKTQKEMEIKKNENLRKQNTQKQKAIEQFQTQQQMYEIQIKDLLLDIQKQEKNYIQYQQRYQNITVNYLFIFQKIKLILQQSLNQKKKKIQLIYKKKIF</sequence>
<organism evidence="2 3">
    <name type="scientific">Ichthyophthirius multifiliis</name>
    <name type="common">White spot disease agent</name>
    <name type="synonym">Ich</name>
    <dbReference type="NCBI Taxonomy" id="5932"/>
    <lineage>
        <taxon>Eukaryota</taxon>
        <taxon>Sar</taxon>
        <taxon>Alveolata</taxon>
        <taxon>Ciliophora</taxon>
        <taxon>Intramacronucleata</taxon>
        <taxon>Oligohymenophorea</taxon>
        <taxon>Hymenostomatida</taxon>
        <taxon>Ophryoglenina</taxon>
        <taxon>Ichthyophthirius</taxon>
    </lineage>
</organism>
<dbReference type="SUPFAM" id="SSF50978">
    <property type="entry name" value="WD40 repeat-like"/>
    <property type="match status" value="2"/>
</dbReference>
<dbReference type="InterPro" id="IPR001680">
    <property type="entry name" value="WD40_rpt"/>
</dbReference>
<dbReference type="InterPro" id="IPR036322">
    <property type="entry name" value="WD40_repeat_dom_sf"/>
</dbReference>
<dbReference type="PANTHER" id="PTHR32215">
    <property type="entry name" value="CILIA- AND FLAGELLA-ASSOCIATED PROTEIN 57"/>
    <property type="match status" value="1"/>
</dbReference>
<dbReference type="Proteomes" id="UP000008983">
    <property type="component" value="Unassembled WGS sequence"/>
</dbReference>
<dbReference type="AlphaFoldDB" id="G0R477"/>
<dbReference type="OrthoDB" id="310763at2759"/>
<name>G0R477_ICHMU</name>
<dbReference type="PANTHER" id="PTHR32215:SF0">
    <property type="entry name" value="CILIA- AND FLAGELLA-ASSOCIATED PROTEIN 57"/>
    <property type="match status" value="1"/>
</dbReference>
<dbReference type="Gene3D" id="2.130.10.10">
    <property type="entry name" value="YVTN repeat-like/Quinoprotein amine dehydrogenase"/>
    <property type="match status" value="2"/>
</dbReference>
<dbReference type="SMART" id="SM00320">
    <property type="entry name" value="WD40"/>
    <property type="match status" value="5"/>
</dbReference>
<proteinExistence type="predicted"/>
<protein>
    <submittedName>
        <fullName evidence="2">Uncharacterized protein</fullName>
    </submittedName>
</protein>
<feature type="coiled-coil region" evidence="1">
    <location>
        <begin position="797"/>
        <end position="878"/>
    </location>
</feature>
<dbReference type="OMA" id="ECKCISS"/>
<dbReference type="GeneID" id="14903794"/>
<gene>
    <name evidence="2" type="ORF">IMG5_190190</name>
</gene>
<dbReference type="InterPro" id="IPR052993">
    <property type="entry name" value="CFA-57"/>
</dbReference>
<keyword evidence="1" id="KW-0175">Coiled coil</keyword>
<evidence type="ECO:0000313" key="2">
    <source>
        <dbReference type="EMBL" id="EGR27724.1"/>
    </source>
</evidence>
<keyword evidence="3" id="KW-1185">Reference proteome</keyword>
<dbReference type="RefSeq" id="XP_004025176.1">
    <property type="nucleotide sequence ID" value="XM_004025127.1"/>
</dbReference>
<dbReference type="eggNOG" id="ENOG502SIN7">
    <property type="taxonomic scope" value="Eukaryota"/>
</dbReference>
<accession>G0R477</accession>
<evidence type="ECO:0000313" key="3">
    <source>
        <dbReference type="Proteomes" id="UP000008983"/>
    </source>
</evidence>
<dbReference type="InParanoid" id="G0R477"/>
<dbReference type="EMBL" id="GL984329">
    <property type="protein sequence ID" value="EGR27724.1"/>
    <property type="molecule type" value="Genomic_DNA"/>
</dbReference>
<evidence type="ECO:0000256" key="1">
    <source>
        <dbReference type="SAM" id="Coils"/>
    </source>
</evidence>
<dbReference type="InterPro" id="IPR015943">
    <property type="entry name" value="WD40/YVTN_repeat-like_dom_sf"/>
</dbReference>
<feature type="coiled-coil region" evidence="1">
    <location>
        <begin position="920"/>
        <end position="1043"/>
    </location>
</feature>
<dbReference type="Pfam" id="PF00400">
    <property type="entry name" value="WD40"/>
    <property type="match status" value="1"/>
</dbReference>